<dbReference type="Proteomes" id="UP000460718">
    <property type="component" value="Unassembled WGS sequence"/>
</dbReference>
<name>A0A6A3GF36_9STRA</name>
<dbReference type="EMBL" id="QXFW01010749">
    <property type="protein sequence ID" value="KAE8952518.1"/>
    <property type="molecule type" value="Genomic_DNA"/>
</dbReference>
<organism evidence="1 2">
    <name type="scientific">Phytophthora fragariae</name>
    <dbReference type="NCBI Taxonomy" id="53985"/>
    <lineage>
        <taxon>Eukaryota</taxon>
        <taxon>Sar</taxon>
        <taxon>Stramenopiles</taxon>
        <taxon>Oomycota</taxon>
        <taxon>Peronosporomycetes</taxon>
        <taxon>Peronosporales</taxon>
        <taxon>Peronosporaceae</taxon>
        <taxon>Phytophthora</taxon>
    </lineage>
</organism>
<gene>
    <name evidence="1" type="ORF">PF011_g32676</name>
</gene>
<evidence type="ECO:0000313" key="1">
    <source>
        <dbReference type="EMBL" id="KAE8952518.1"/>
    </source>
</evidence>
<protein>
    <submittedName>
        <fullName evidence="1">Uncharacterized protein</fullName>
    </submittedName>
</protein>
<reference evidence="1 2" key="1">
    <citation type="submission" date="2018-09" db="EMBL/GenBank/DDBJ databases">
        <title>Genomic investigation of the strawberry pathogen Phytophthora fragariae indicates pathogenicity is determined by transcriptional variation in three key races.</title>
        <authorList>
            <person name="Adams T.M."/>
            <person name="Armitage A.D."/>
            <person name="Sobczyk M.K."/>
            <person name="Bates H.J."/>
            <person name="Dunwell J.M."/>
            <person name="Nellist C.F."/>
            <person name="Harrison R.J."/>
        </authorList>
    </citation>
    <scope>NUCLEOTIDE SEQUENCE [LARGE SCALE GENOMIC DNA]</scope>
    <source>
        <strain evidence="1 2">SCRP245</strain>
    </source>
</reference>
<dbReference type="AlphaFoldDB" id="A0A6A3GF36"/>
<sequence>MAARPRTPSRSSTLVGSAAVTAAFLVFKGFLHLSLFCSSVSSGWSSGVDCTCRATTVATAASSASVLVPSESGPCERSIDEGEAVDSVGRNAKCSEFLGQLYDLLSASYHMS</sequence>
<accession>A0A6A3GF36</accession>
<comment type="caution">
    <text evidence="1">The sequence shown here is derived from an EMBL/GenBank/DDBJ whole genome shotgun (WGS) entry which is preliminary data.</text>
</comment>
<proteinExistence type="predicted"/>
<evidence type="ECO:0000313" key="2">
    <source>
        <dbReference type="Proteomes" id="UP000460718"/>
    </source>
</evidence>